<keyword evidence="5" id="KW-0378">Hydrolase</keyword>
<dbReference type="SFLD" id="SFLDS00003">
    <property type="entry name" value="Haloacid_Dehalogenase"/>
    <property type="match status" value="1"/>
</dbReference>
<comment type="caution">
    <text evidence="5">The sequence shown here is derived from an EMBL/GenBank/DDBJ whole genome shotgun (WGS) entry which is preliminary data.</text>
</comment>
<evidence type="ECO:0000256" key="1">
    <source>
        <dbReference type="ARBA" id="ARBA00000830"/>
    </source>
</evidence>
<gene>
    <name evidence="5" type="ORF">WNY59_06595</name>
</gene>
<evidence type="ECO:0000256" key="2">
    <source>
        <dbReference type="ARBA" id="ARBA00004818"/>
    </source>
</evidence>
<proteinExistence type="inferred from homology"/>
<dbReference type="Proteomes" id="UP001477870">
    <property type="component" value="Unassembled WGS sequence"/>
</dbReference>
<comment type="catalytic activity">
    <reaction evidence="1">
        <text>2-phosphoglycolate + H2O = glycolate + phosphate</text>
        <dbReference type="Rhea" id="RHEA:14369"/>
        <dbReference type="ChEBI" id="CHEBI:15377"/>
        <dbReference type="ChEBI" id="CHEBI:29805"/>
        <dbReference type="ChEBI" id="CHEBI:43474"/>
        <dbReference type="ChEBI" id="CHEBI:58033"/>
        <dbReference type="EC" id="3.1.3.18"/>
    </reaction>
</comment>
<dbReference type="PANTHER" id="PTHR43434">
    <property type="entry name" value="PHOSPHOGLYCOLATE PHOSPHATASE"/>
    <property type="match status" value="1"/>
</dbReference>
<dbReference type="InterPro" id="IPR006439">
    <property type="entry name" value="HAD-SF_hydro_IA"/>
</dbReference>
<dbReference type="PANTHER" id="PTHR43434:SF1">
    <property type="entry name" value="PHOSPHOGLYCOLATE PHOSPHATASE"/>
    <property type="match status" value="1"/>
</dbReference>
<evidence type="ECO:0000313" key="6">
    <source>
        <dbReference type="Proteomes" id="UP001477870"/>
    </source>
</evidence>
<dbReference type="InterPro" id="IPR036412">
    <property type="entry name" value="HAD-like_sf"/>
</dbReference>
<dbReference type="PRINTS" id="PR00413">
    <property type="entry name" value="HADHALOGNASE"/>
</dbReference>
<dbReference type="SFLD" id="SFLDG01129">
    <property type="entry name" value="C1.5:_HAD__Beta-PGM__Phosphata"/>
    <property type="match status" value="1"/>
</dbReference>
<dbReference type="Gene3D" id="3.40.50.1000">
    <property type="entry name" value="HAD superfamily/HAD-like"/>
    <property type="match status" value="1"/>
</dbReference>
<name>A0ABU9T542_9HYPH</name>
<dbReference type="InterPro" id="IPR041492">
    <property type="entry name" value="HAD_2"/>
</dbReference>
<dbReference type="InterPro" id="IPR023198">
    <property type="entry name" value="PGP-like_dom2"/>
</dbReference>
<dbReference type="NCBIfam" id="TIGR01549">
    <property type="entry name" value="HAD-SF-IA-v1"/>
    <property type="match status" value="1"/>
</dbReference>
<dbReference type="RefSeq" id="WP_342847792.1">
    <property type="nucleotide sequence ID" value="NZ_JBBMQO010000003.1"/>
</dbReference>
<keyword evidence="6" id="KW-1185">Reference proteome</keyword>
<dbReference type="SFLD" id="SFLDG01135">
    <property type="entry name" value="C1.5.6:_HAD__Beta-PGM__Phospha"/>
    <property type="match status" value="1"/>
</dbReference>
<accession>A0ABU9T542</accession>
<evidence type="ECO:0000313" key="5">
    <source>
        <dbReference type="EMBL" id="MEM5501255.1"/>
    </source>
</evidence>
<dbReference type="EMBL" id="JBBMQO010000003">
    <property type="protein sequence ID" value="MEM5501255.1"/>
    <property type="molecule type" value="Genomic_DNA"/>
</dbReference>
<evidence type="ECO:0000256" key="3">
    <source>
        <dbReference type="ARBA" id="ARBA00006171"/>
    </source>
</evidence>
<dbReference type="InterPro" id="IPR050155">
    <property type="entry name" value="HAD-like_hydrolase_sf"/>
</dbReference>
<protein>
    <recommendedName>
        <fullName evidence="4">phosphoglycolate phosphatase</fullName>
        <ecNumber evidence="4">3.1.3.18</ecNumber>
    </recommendedName>
</protein>
<comment type="pathway">
    <text evidence="2">Organic acid metabolism; glycolate biosynthesis; glycolate from 2-phosphoglycolate: step 1/1.</text>
</comment>
<reference evidence="5 6" key="1">
    <citation type="submission" date="2024-03" db="EMBL/GenBank/DDBJ databases">
        <title>Community enrichment and isolation of bacterial strains for fucoidan degradation.</title>
        <authorList>
            <person name="Sichert A."/>
        </authorList>
    </citation>
    <scope>NUCLEOTIDE SEQUENCE [LARGE SCALE GENOMIC DNA]</scope>
    <source>
        <strain evidence="5 6">AS62</strain>
    </source>
</reference>
<dbReference type="SUPFAM" id="SSF56784">
    <property type="entry name" value="HAD-like"/>
    <property type="match status" value="1"/>
</dbReference>
<dbReference type="Pfam" id="PF13419">
    <property type="entry name" value="HAD_2"/>
    <property type="match status" value="1"/>
</dbReference>
<evidence type="ECO:0000256" key="4">
    <source>
        <dbReference type="ARBA" id="ARBA00013078"/>
    </source>
</evidence>
<sequence>MNKPSPLIVFDLDGTLIDTAPDLLATLNEIIAAEGLDAVDTDEMRAHVGFGSRVMLARTYQMAGKHINPEKLDNLVADFIARYAQNMPGNSKPFDGLLDAMTDLKEADFQFAVCTNKTEMLAKKLLKALNMDHWFEAITGQDTFSVRKPHPDHLLKTIEMAGADPKQSIMVGDTPTDFSTAKAALIPVIAVDFGYCDTPVEDYQPEKIISHFNEMTSEMVLSLINK</sequence>
<organism evidence="5 6">
    <name type="scientific">Ahrensia kielensis</name>
    <dbReference type="NCBI Taxonomy" id="76980"/>
    <lineage>
        <taxon>Bacteria</taxon>
        <taxon>Pseudomonadati</taxon>
        <taxon>Pseudomonadota</taxon>
        <taxon>Alphaproteobacteria</taxon>
        <taxon>Hyphomicrobiales</taxon>
        <taxon>Ahrensiaceae</taxon>
        <taxon>Ahrensia</taxon>
    </lineage>
</organism>
<dbReference type="InterPro" id="IPR023214">
    <property type="entry name" value="HAD_sf"/>
</dbReference>
<dbReference type="GO" id="GO:0016787">
    <property type="term" value="F:hydrolase activity"/>
    <property type="evidence" value="ECO:0007669"/>
    <property type="project" value="UniProtKB-KW"/>
</dbReference>
<comment type="similarity">
    <text evidence="3">Belongs to the HAD-like hydrolase superfamily. CbbY/CbbZ/Gph/YieH family.</text>
</comment>
<dbReference type="EC" id="3.1.3.18" evidence="4"/>
<dbReference type="Gene3D" id="1.10.150.240">
    <property type="entry name" value="Putative phosphatase, domain 2"/>
    <property type="match status" value="1"/>
</dbReference>